<accession>A0AAV6IFX0</accession>
<feature type="region of interest" description="Disordered" evidence="1">
    <location>
        <begin position="49"/>
        <end position="125"/>
    </location>
</feature>
<evidence type="ECO:0000313" key="3">
    <source>
        <dbReference type="Proteomes" id="UP000823749"/>
    </source>
</evidence>
<feature type="compositionally biased region" description="Basic and acidic residues" evidence="1">
    <location>
        <begin position="70"/>
        <end position="94"/>
    </location>
</feature>
<dbReference type="EMBL" id="JACTNZ010000010">
    <property type="protein sequence ID" value="KAG5527551.1"/>
    <property type="molecule type" value="Genomic_DNA"/>
</dbReference>
<keyword evidence="3" id="KW-1185">Reference proteome</keyword>
<organism evidence="2 3">
    <name type="scientific">Rhododendron griersonianum</name>
    <dbReference type="NCBI Taxonomy" id="479676"/>
    <lineage>
        <taxon>Eukaryota</taxon>
        <taxon>Viridiplantae</taxon>
        <taxon>Streptophyta</taxon>
        <taxon>Embryophyta</taxon>
        <taxon>Tracheophyta</taxon>
        <taxon>Spermatophyta</taxon>
        <taxon>Magnoliopsida</taxon>
        <taxon>eudicotyledons</taxon>
        <taxon>Gunneridae</taxon>
        <taxon>Pentapetalae</taxon>
        <taxon>asterids</taxon>
        <taxon>Ericales</taxon>
        <taxon>Ericaceae</taxon>
        <taxon>Ericoideae</taxon>
        <taxon>Rhodoreae</taxon>
        <taxon>Rhododendron</taxon>
    </lineage>
</organism>
<evidence type="ECO:0000256" key="1">
    <source>
        <dbReference type="SAM" id="MobiDB-lite"/>
    </source>
</evidence>
<protein>
    <submittedName>
        <fullName evidence="2">Uncharacterized protein</fullName>
    </submittedName>
</protein>
<feature type="region of interest" description="Disordered" evidence="1">
    <location>
        <begin position="1"/>
        <end position="32"/>
    </location>
</feature>
<comment type="caution">
    <text evidence="2">The sequence shown here is derived from an EMBL/GenBank/DDBJ whole genome shotgun (WGS) entry which is preliminary data.</text>
</comment>
<name>A0AAV6IFX0_9ERIC</name>
<dbReference type="Proteomes" id="UP000823749">
    <property type="component" value="Chromosome 10"/>
</dbReference>
<reference evidence="2" key="1">
    <citation type="submission" date="2020-08" db="EMBL/GenBank/DDBJ databases">
        <title>Plant Genome Project.</title>
        <authorList>
            <person name="Zhang R.-G."/>
        </authorList>
    </citation>
    <scope>NUCLEOTIDE SEQUENCE</scope>
    <source>
        <strain evidence="2">WSP0</strain>
        <tissue evidence="2">Leaf</tissue>
    </source>
</reference>
<evidence type="ECO:0000313" key="2">
    <source>
        <dbReference type="EMBL" id="KAG5527551.1"/>
    </source>
</evidence>
<sequence length="125" mass="13515">MTRVQATRDPEVRKRYGQEHQGRHTGVDEIRKPESVPFLSRHLHFDAGLEHGQPVGREEPVVDPPVRPTEAVREVEEEAGERAQGEQGGDHEGGDVGARAATAVDGGDEGLESEEGAGGEEVCEE</sequence>
<feature type="compositionally biased region" description="Acidic residues" evidence="1">
    <location>
        <begin position="106"/>
        <end position="125"/>
    </location>
</feature>
<dbReference type="AlphaFoldDB" id="A0AAV6IFX0"/>
<gene>
    <name evidence="2" type="ORF">RHGRI_028455</name>
</gene>
<proteinExistence type="predicted"/>